<dbReference type="PANTHER" id="PTHR30212:SF2">
    <property type="entry name" value="PROTEIN YIIM"/>
    <property type="match status" value="1"/>
</dbReference>
<dbReference type="AlphaFoldDB" id="A0A1E3H7V0"/>
<feature type="domain" description="2Fe-2S ferredoxin-type" evidence="1">
    <location>
        <begin position="3"/>
        <end position="87"/>
    </location>
</feature>
<dbReference type="PROSITE" id="PS51085">
    <property type="entry name" value="2FE2S_FER_2"/>
    <property type="match status" value="1"/>
</dbReference>
<evidence type="ECO:0000259" key="1">
    <source>
        <dbReference type="PROSITE" id="PS51085"/>
    </source>
</evidence>
<dbReference type="OrthoDB" id="9786134at2"/>
<sequence length="87" mass="9520">MSDEITVTFSKAGIEAPWDPECESLLDFAEEQGLTPPFSCRGGICNTCRQTLVSGEITYFEEPLDPPEEGFLLMCCSRPVTSVVIAI</sequence>
<dbReference type="Proteomes" id="UP000094622">
    <property type="component" value="Unassembled WGS sequence"/>
</dbReference>
<gene>
    <name evidence="2" type="primary">petF</name>
    <name evidence="2" type="ORF">A6302_00320</name>
</gene>
<dbReference type="Pfam" id="PF00111">
    <property type="entry name" value="Fer2"/>
    <property type="match status" value="1"/>
</dbReference>
<dbReference type="InterPro" id="IPR052353">
    <property type="entry name" value="Benzoxazolinone_Detox_Enz"/>
</dbReference>
<name>A0A1E3H7V0_9HYPH</name>
<reference evidence="2 3" key="1">
    <citation type="submission" date="2016-07" db="EMBL/GenBank/DDBJ databases">
        <title>Draft Genome Sequence of Methylobrevis pamukkalensis PK2.</title>
        <authorList>
            <person name="Vasilenko O.V."/>
            <person name="Doronina N.V."/>
            <person name="Shmareva M.N."/>
            <person name="Tarlachkov S.V."/>
            <person name="Mustakhimov I."/>
            <person name="Trotsenko Y.A."/>
        </authorList>
    </citation>
    <scope>NUCLEOTIDE SEQUENCE [LARGE SCALE GENOMIC DNA]</scope>
    <source>
        <strain evidence="2 3">PK2</strain>
    </source>
</reference>
<dbReference type="EMBL" id="MCRJ01000003">
    <property type="protein sequence ID" value="ODN72393.1"/>
    <property type="molecule type" value="Genomic_DNA"/>
</dbReference>
<keyword evidence="3" id="KW-1185">Reference proteome</keyword>
<organism evidence="2 3">
    <name type="scientific">Methylobrevis pamukkalensis</name>
    <dbReference type="NCBI Taxonomy" id="1439726"/>
    <lineage>
        <taxon>Bacteria</taxon>
        <taxon>Pseudomonadati</taxon>
        <taxon>Pseudomonadota</taxon>
        <taxon>Alphaproteobacteria</taxon>
        <taxon>Hyphomicrobiales</taxon>
        <taxon>Pleomorphomonadaceae</taxon>
        <taxon>Methylobrevis</taxon>
    </lineage>
</organism>
<dbReference type="InterPro" id="IPR001041">
    <property type="entry name" value="2Fe-2S_ferredoxin-type"/>
</dbReference>
<dbReference type="InterPro" id="IPR012675">
    <property type="entry name" value="Beta-grasp_dom_sf"/>
</dbReference>
<dbReference type="InterPro" id="IPR036010">
    <property type="entry name" value="2Fe-2S_ferredoxin-like_sf"/>
</dbReference>
<protein>
    <submittedName>
        <fullName evidence="2">Ferredoxin-1</fullName>
    </submittedName>
</protein>
<proteinExistence type="predicted"/>
<evidence type="ECO:0000313" key="3">
    <source>
        <dbReference type="Proteomes" id="UP000094622"/>
    </source>
</evidence>
<evidence type="ECO:0000313" key="2">
    <source>
        <dbReference type="EMBL" id="ODN72393.1"/>
    </source>
</evidence>
<dbReference type="RefSeq" id="WP_069305545.1">
    <property type="nucleotide sequence ID" value="NZ_MCRJ01000003.1"/>
</dbReference>
<comment type="caution">
    <text evidence="2">The sequence shown here is derived from an EMBL/GenBank/DDBJ whole genome shotgun (WGS) entry which is preliminary data.</text>
</comment>
<dbReference type="Gene3D" id="3.10.20.30">
    <property type="match status" value="1"/>
</dbReference>
<dbReference type="GO" id="GO:0051536">
    <property type="term" value="F:iron-sulfur cluster binding"/>
    <property type="evidence" value="ECO:0007669"/>
    <property type="project" value="InterPro"/>
</dbReference>
<dbReference type="SUPFAM" id="SSF54292">
    <property type="entry name" value="2Fe-2S ferredoxin-like"/>
    <property type="match status" value="1"/>
</dbReference>
<dbReference type="CDD" id="cd00207">
    <property type="entry name" value="fer2"/>
    <property type="match status" value="1"/>
</dbReference>
<dbReference type="PANTHER" id="PTHR30212">
    <property type="entry name" value="PROTEIN YIIM"/>
    <property type="match status" value="1"/>
</dbReference>
<accession>A0A1E3H7V0</accession>